<protein>
    <recommendedName>
        <fullName evidence="2">Heparinase II/III-like C-terminal domain-containing protein</fullName>
    </recommendedName>
</protein>
<evidence type="ECO:0000256" key="1">
    <source>
        <dbReference type="SAM" id="MobiDB-lite"/>
    </source>
</evidence>
<reference evidence="3" key="1">
    <citation type="journal article" date="2014" name="Front. Microbiol.">
        <title>High frequency of phylogenetically diverse reductive dehalogenase-homologous genes in deep subseafloor sedimentary metagenomes.</title>
        <authorList>
            <person name="Kawai M."/>
            <person name="Futagami T."/>
            <person name="Toyoda A."/>
            <person name="Takaki Y."/>
            <person name="Nishi S."/>
            <person name="Hori S."/>
            <person name="Arai W."/>
            <person name="Tsubouchi T."/>
            <person name="Morono Y."/>
            <person name="Uchiyama I."/>
            <person name="Ito T."/>
            <person name="Fujiyama A."/>
            <person name="Inagaki F."/>
            <person name="Takami H."/>
        </authorList>
    </citation>
    <scope>NUCLEOTIDE SEQUENCE</scope>
    <source>
        <strain evidence="3">Expedition CK06-06</strain>
    </source>
</reference>
<dbReference type="AlphaFoldDB" id="X1P5Y1"/>
<feature type="domain" description="Heparinase II/III-like C-terminal" evidence="2">
    <location>
        <begin position="1"/>
        <end position="220"/>
    </location>
</feature>
<comment type="caution">
    <text evidence="3">The sequence shown here is derived from an EMBL/GenBank/DDBJ whole genome shotgun (WGS) entry which is preliminary data.</text>
</comment>
<feature type="non-terminal residue" evidence="3">
    <location>
        <position position="1"/>
    </location>
</feature>
<organism evidence="3">
    <name type="scientific">marine sediment metagenome</name>
    <dbReference type="NCBI Taxonomy" id="412755"/>
    <lineage>
        <taxon>unclassified sequences</taxon>
        <taxon>metagenomes</taxon>
        <taxon>ecological metagenomes</taxon>
    </lineage>
</organism>
<feature type="region of interest" description="Disordered" evidence="1">
    <location>
        <begin position="184"/>
        <end position="204"/>
    </location>
</feature>
<sequence>SFILSAYGEPLFISSGYYPYYSSPHHRLCARASRAQNLVLVNGHGQAQESQNAPGIIEHFAEMGDFAEVRGEAGWGYNVRSSETVEALEKEYLSEGELGTRVEVESFKRRLIFVRRPRVYVVIQDTLLTKEPATFQWLLHSLDKMLFDEEEGEGEISRGQARLLLRLAANSSLRFSQTDRFVAPPEEQDVQRPNQWHSSFETEEPSSEGVFLAILVPFKTGEPRPEIKRVETKEALVFEVAGQTILGRLPEVGEVCYEG</sequence>
<accession>X1P5Y1</accession>
<dbReference type="GO" id="GO:0016829">
    <property type="term" value="F:lyase activity"/>
    <property type="evidence" value="ECO:0007669"/>
    <property type="project" value="InterPro"/>
</dbReference>
<dbReference type="Pfam" id="PF07940">
    <property type="entry name" value="Hepar_II_III_C"/>
    <property type="match status" value="1"/>
</dbReference>
<gene>
    <name evidence="3" type="ORF">S06H3_45607</name>
</gene>
<dbReference type="InterPro" id="IPR012480">
    <property type="entry name" value="Hepar_II_III_C"/>
</dbReference>
<evidence type="ECO:0000259" key="2">
    <source>
        <dbReference type="Pfam" id="PF07940"/>
    </source>
</evidence>
<feature type="non-terminal residue" evidence="3">
    <location>
        <position position="259"/>
    </location>
</feature>
<dbReference type="EMBL" id="BARV01028502">
    <property type="protein sequence ID" value="GAI34430.1"/>
    <property type="molecule type" value="Genomic_DNA"/>
</dbReference>
<dbReference type="Gene3D" id="2.70.98.70">
    <property type="match status" value="1"/>
</dbReference>
<evidence type="ECO:0000313" key="3">
    <source>
        <dbReference type="EMBL" id="GAI34430.1"/>
    </source>
</evidence>
<proteinExistence type="predicted"/>
<name>X1P5Y1_9ZZZZ</name>